<keyword evidence="6" id="KW-1185">Reference proteome</keyword>
<accession>A0AAU4K8W1</accession>
<gene>
    <name evidence="5" type="ORF">OG579_11975</name>
</gene>
<dbReference type="Proteomes" id="UP001432128">
    <property type="component" value="Chromosome"/>
</dbReference>
<keyword evidence="3" id="KW-0804">Transcription</keyword>
<dbReference type="GO" id="GO:0006355">
    <property type="term" value="P:regulation of DNA-templated transcription"/>
    <property type="evidence" value="ECO:0007669"/>
    <property type="project" value="InterPro"/>
</dbReference>
<sequence length="391" mass="41670">MRSVVRDSWMRSLRRGVDPAGSTVADMTSADFDTYRAAHPMTAMRPLVRSLMLDDIGGAGVVVALTDEVGRLLWLEGDRAARDRAAAIDFVEGAIWSEETVGTNAPGLALAVDRGVQIVGSEHFAEPVQEWSCAAAPVHDPVTGHVIGVLDITGGRQVAAPFAMSTVRSVVAAIEMQMRYGGVDLGQIAGSDHTSGARLSVTDVAGLQVVLDGRTHRLSPRHAEILLLLAHHPHGLGTEELAAKLSDTGVDAVTVRAEISRLRRDLGAEVVLSRPYRLGVHIDSDVHRMTERVRDGDVVGAIDELGRGGLLAQSHAPGVVELFEEITADIRSAVMRGHERRALQAWTDSVHGRDDAAAWQALASAIGPSDPGHAQALGRVALLDRRFGLDS</sequence>
<evidence type="ECO:0000313" key="6">
    <source>
        <dbReference type="Proteomes" id="UP001432128"/>
    </source>
</evidence>
<organism evidence="5 6">
    <name type="scientific">Williamsia herbipolensis</name>
    <dbReference type="NCBI Taxonomy" id="1603258"/>
    <lineage>
        <taxon>Bacteria</taxon>
        <taxon>Bacillati</taxon>
        <taxon>Actinomycetota</taxon>
        <taxon>Actinomycetes</taxon>
        <taxon>Mycobacteriales</taxon>
        <taxon>Nocardiaceae</taxon>
        <taxon>Williamsia</taxon>
    </lineage>
</organism>
<reference evidence="5 6" key="1">
    <citation type="submission" date="2022-10" db="EMBL/GenBank/DDBJ databases">
        <title>The complete genomes of actinobacterial strains from the NBC collection.</title>
        <authorList>
            <person name="Joergensen T.S."/>
            <person name="Alvarez Arevalo M."/>
            <person name="Sterndorff E.B."/>
            <person name="Faurdal D."/>
            <person name="Vuksanovic O."/>
            <person name="Mourched A.-S."/>
            <person name="Charusanti P."/>
            <person name="Shaw S."/>
            <person name="Blin K."/>
            <person name="Weber T."/>
        </authorList>
    </citation>
    <scope>NUCLEOTIDE SEQUENCE [LARGE SCALE GENOMIC DNA]</scope>
    <source>
        <strain evidence="5 6">NBC_00319</strain>
    </source>
</reference>
<name>A0AAU4K8W1_9NOCA</name>
<dbReference type="InterPro" id="IPR001867">
    <property type="entry name" value="OmpR/PhoB-type_DNA-bd"/>
</dbReference>
<dbReference type="SMART" id="SM00862">
    <property type="entry name" value="Trans_reg_C"/>
    <property type="match status" value="1"/>
</dbReference>
<protein>
    <submittedName>
        <fullName evidence="5">Transcriptional regulator</fullName>
    </submittedName>
</protein>
<evidence type="ECO:0000313" key="5">
    <source>
        <dbReference type="EMBL" id="WUM22378.1"/>
    </source>
</evidence>
<dbReference type="SUPFAM" id="SSF46894">
    <property type="entry name" value="C-terminal effector domain of the bipartite response regulators"/>
    <property type="match status" value="1"/>
</dbReference>
<evidence type="ECO:0000256" key="2">
    <source>
        <dbReference type="ARBA" id="ARBA00023125"/>
    </source>
</evidence>
<dbReference type="GO" id="GO:0003677">
    <property type="term" value="F:DNA binding"/>
    <property type="evidence" value="ECO:0007669"/>
    <property type="project" value="UniProtKB-KW"/>
</dbReference>
<dbReference type="GO" id="GO:0000160">
    <property type="term" value="P:phosphorelay signal transduction system"/>
    <property type="evidence" value="ECO:0007669"/>
    <property type="project" value="InterPro"/>
</dbReference>
<evidence type="ECO:0000256" key="1">
    <source>
        <dbReference type="ARBA" id="ARBA00023015"/>
    </source>
</evidence>
<proteinExistence type="predicted"/>
<feature type="domain" description="OmpR/PhoB-type" evidence="4">
    <location>
        <begin position="213"/>
        <end position="278"/>
    </location>
</feature>
<evidence type="ECO:0000256" key="3">
    <source>
        <dbReference type="ARBA" id="ARBA00023163"/>
    </source>
</evidence>
<keyword evidence="1" id="KW-0805">Transcription regulation</keyword>
<dbReference type="InterPro" id="IPR029016">
    <property type="entry name" value="GAF-like_dom_sf"/>
</dbReference>
<dbReference type="InterPro" id="IPR003018">
    <property type="entry name" value="GAF"/>
</dbReference>
<dbReference type="InterPro" id="IPR036388">
    <property type="entry name" value="WH-like_DNA-bd_sf"/>
</dbReference>
<keyword evidence="2" id="KW-0238">DNA-binding</keyword>
<evidence type="ECO:0000259" key="4">
    <source>
        <dbReference type="SMART" id="SM00862"/>
    </source>
</evidence>
<dbReference type="KEGG" id="whr:OG579_11975"/>
<dbReference type="EMBL" id="CP108021">
    <property type="protein sequence ID" value="WUM22378.1"/>
    <property type="molecule type" value="Genomic_DNA"/>
</dbReference>
<dbReference type="InterPro" id="IPR016032">
    <property type="entry name" value="Sig_transdc_resp-reg_C-effctor"/>
</dbReference>
<dbReference type="AlphaFoldDB" id="A0AAU4K8W1"/>
<dbReference type="Pfam" id="PF01590">
    <property type="entry name" value="GAF"/>
    <property type="match status" value="1"/>
</dbReference>
<dbReference type="Gene3D" id="3.30.450.40">
    <property type="match status" value="1"/>
</dbReference>
<dbReference type="Gene3D" id="1.10.10.10">
    <property type="entry name" value="Winged helix-like DNA-binding domain superfamily/Winged helix DNA-binding domain"/>
    <property type="match status" value="1"/>
</dbReference>